<evidence type="ECO:0000259" key="6">
    <source>
        <dbReference type="SMART" id="SM01043"/>
    </source>
</evidence>
<evidence type="ECO:0000313" key="8">
    <source>
        <dbReference type="Proteomes" id="UP000619788"/>
    </source>
</evidence>
<dbReference type="GO" id="GO:0000160">
    <property type="term" value="P:phosphorelay signal transduction system"/>
    <property type="evidence" value="ECO:0007669"/>
    <property type="project" value="InterPro"/>
</dbReference>
<dbReference type="SMART" id="SM00028">
    <property type="entry name" value="TPR"/>
    <property type="match status" value="3"/>
</dbReference>
<evidence type="ECO:0000313" key="7">
    <source>
        <dbReference type="EMBL" id="GIH93479.1"/>
    </source>
</evidence>
<dbReference type="InterPro" id="IPR005158">
    <property type="entry name" value="BTAD"/>
</dbReference>
<dbReference type="EMBL" id="BOOJ01000033">
    <property type="protein sequence ID" value="GIH93479.1"/>
    <property type="molecule type" value="Genomic_DNA"/>
</dbReference>
<dbReference type="Gene3D" id="1.10.10.10">
    <property type="entry name" value="Winged helix-like DNA-binding domain superfamily/Winged helix DNA-binding domain"/>
    <property type="match status" value="1"/>
</dbReference>
<protein>
    <submittedName>
        <fullName evidence="7">Uncharacterized protein</fullName>
    </submittedName>
</protein>
<dbReference type="SMART" id="SM00862">
    <property type="entry name" value="Trans_reg_C"/>
    <property type="match status" value="1"/>
</dbReference>
<comment type="similarity">
    <text evidence="1">Belongs to the AfsR/DnrI/RedD regulatory family.</text>
</comment>
<dbReference type="SMART" id="SM01043">
    <property type="entry name" value="BTAD"/>
    <property type="match status" value="1"/>
</dbReference>
<dbReference type="InterPro" id="IPR041664">
    <property type="entry name" value="AAA_16"/>
</dbReference>
<dbReference type="InterPro" id="IPR051677">
    <property type="entry name" value="AfsR-DnrI-RedD_regulator"/>
</dbReference>
<evidence type="ECO:0000256" key="1">
    <source>
        <dbReference type="ARBA" id="ARBA00005820"/>
    </source>
</evidence>
<dbReference type="Gene3D" id="3.40.50.300">
    <property type="entry name" value="P-loop containing nucleotide triphosphate hydrolases"/>
    <property type="match status" value="1"/>
</dbReference>
<dbReference type="SUPFAM" id="SSF46894">
    <property type="entry name" value="C-terminal effector domain of the bipartite response regulators"/>
    <property type="match status" value="1"/>
</dbReference>
<dbReference type="InterPro" id="IPR019734">
    <property type="entry name" value="TPR_rpt"/>
</dbReference>
<reference evidence="7 8" key="1">
    <citation type="submission" date="2021-01" db="EMBL/GenBank/DDBJ databases">
        <title>Whole genome shotgun sequence of Planobispora siamensis NBRC 107568.</title>
        <authorList>
            <person name="Komaki H."/>
            <person name="Tamura T."/>
        </authorList>
    </citation>
    <scope>NUCLEOTIDE SEQUENCE [LARGE SCALE GENOMIC DNA]</scope>
    <source>
        <strain evidence="7 8">NBRC 107568</strain>
    </source>
</reference>
<evidence type="ECO:0000256" key="4">
    <source>
        <dbReference type="ARBA" id="ARBA00023163"/>
    </source>
</evidence>
<dbReference type="Pfam" id="PF03704">
    <property type="entry name" value="BTAD"/>
    <property type="match status" value="1"/>
</dbReference>
<comment type="caution">
    <text evidence="7">The sequence shown here is derived from an EMBL/GenBank/DDBJ whole genome shotgun (WGS) entry which is preliminary data.</text>
</comment>
<dbReference type="InterPro" id="IPR011990">
    <property type="entry name" value="TPR-like_helical_dom_sf"/>
</dbReference>
<keyword evidence="2" id="KW-0805">Transcription regulation</keyword>
<dbReference type="PANTHER" id="PTHR35807">
    <property type="entry name" value="TRANSCRIPTIONAL REGULATOR REDD-RELATED"/>
    <property type="match status" value="1"/>
</dbReference>
<dbReference type="SUPFAM" id="SSF48452">
    <property type="entry name" value="TPR-like"/>
    <property type="match status" value="3"/>
</dbReference>
<accession>A0A8J3SHN3</accession>
<sequence length="1049" mass="110578">MGVDDEIELRLVGTLAVSRAGAVLPSAAVGSRQARTLLALLAVRRGRLVPADGIAEVLWDGAPPSRPAQNLATLVSRLRMTFGPDVIVGGRGGYRLGPRVAVDLDRAAALAGEAETRLTGGEPALALAAARGAADMLAAAGVLADQPDALWAEPARTSQAELLRRARHAAAEAALQTRNPAEAVAAAEAAIRADPLDEAAHRLLMRAHEAAGEAGRALAAYERLRSTLAEELGADPARATRDLHEAILRERPAPGPVYGEAAPAGPEAGFTGREAELARLAAAWEEAVRGRPRLVLLTGEAGIGKTSLAGQATRIALAAGGRVVSTRCFEVERSLFLQPFTELLTQLAGGLSAAELREAAGDRAAALARLVPDVAAALPGAAAEHASPETERRRTYEAIALFLRRMCARQPVLLVLDDLHHASMATVELLHYLAARSGPGRLLALATVRAEEGRTVLDLLGEVAEQVEIGPLDPAAVARLAAAAGHAELAGQIGERTRGHPLFVAETLRALATGEPGIPASLRTSVLARVRRAGGPAEELLRAAAVLGPSFSPETVAGLLGIGVREAARRCERLLAARLSVVTGRVYEFANDLVQEILYDDVPAPTRTAYHRAAADLLAGNPEAVARHSAAAEDWPRAARGWLTAGQRAMAGYAVDDAKDLLDLALDAATRAADPELRGQAHLHRGRVNEMAFRYEEALVDHEAAVELARVTGDRRLEMNALRQLGGAAWAGVGRSVDEGAAHLLAALRHATLLGDHGAEAHLLGWLAVVSSNRLLLADALAYGERALLTARQSGDDHARAAALDGLKTAHAHLGEMPALGRLIGELEPLLRRLGDLWLLQWCVFESALPAAATGAWDEATARISEALAVNRRSGYTGYEKWYVAHLGWVARLRGRHDDAVRYGRQSLDLDSHAWWSAAALGMHATTLIEIGETREAAAILERGLEDCAPPDTQAYRLRCLAPMAEATGSRALLEEAHAMLRAIQAPPGAAWLQGTDAYVSVARAWLARGAPREALRVLDPVLAAAPAAGWLAPTATARDLAARCQAAL</sequence>
<dbReference type="GO" id="GO:0006355">
    <property type="term" value="P:regulation of DNA-templated transcription"/>
    <property type="evidence" value="ECO:0007669"/>
    <property type="project" value="InterPro"/>
</dbReference>
<keyword evidence="3" id="KW-0238">DNA-binding</keyword>
<dbReference type="PANTHER" id="PTHR35807:SF1">
    <property type="entry name" value="TRANSCRIPTIONAL REGULATOR REDD"/>
    <property type="match status" value="1"/>
</dbReference>
<feature type="domain" description="OmpR/PhoB-type" evidence="5">
    <location>
        <begin position="26"/>
        <end position="96"/>
    </location>
</feature>
<feature type="domain" description="Bacterial transcriptional activator" evidence="6">
    <location>
        <begin position="102"/>
        <end position="248"/>
    </location>
</feature>
<dbReference type="GO" id="GO:0003677">
    <property type="term" value="F:DNA binding"/>
    <property type="evidence" value="ECO:0007669"/>
    <property type="project" value="UniProtKB-KW"/>
</dbReference>
<dbReference type="SUPFAM" id="SSF52540">
    <property type="entry name" value="P-loop containing nucleoside triphosphate hydrolases"/>
    <property type="match status" value="1"/>
</dbReference>
<dbReference type="Pfam" id="PF13191">
    <property type="entry name" value="AAA_16"/>
    <property type="match status" value="1"/>
</dbReference>
<dbReference type="Proteomes" id="UP000619788">
    <property type="component" value="Unassembled WGS sequence"/>
</dbReference>
<evidence type="ECO:0000259" key="5">
    <source>
        <dbReference type="SMART" id="SM00862"/>
    </source>
</evidence>
<evidence type="ECO:0000256" key="2">
    <source>
        <dbReference type="ARBA" id="ARBA00023015"/>
    </source>
</evidence>
<dbReference type="InterPro" id="IPR036388">
    <property type="entry name" value="WH-like_DNA-bd_sf"/>
</dbReference>
<keyword evidence="4" id="KW-0804">Transcription</keyword>
<dbReference type="InterPro" id="IPR027417">
    <property type="entry name" value="P-loop_NTPase"/>
</dbReference>
<dbReference type="InterPro" id="IPR001867">
    <property type="entry name" value="OmpR/PhoB-type_DNA-bd"/>
</dbReference>
<dbReference type="AlphaFoldDB" id="A0A8J3SHN3"/>
<organism evidence="7 8">
    <name type="scientific">Planobispora siamensis</name>
    <dbReference type="NCBI Taxonomy" id="936338"/>
    <lineage>
        <taxon>Bacteria</taxon>
        <taxon>Bacillati</taxon>
        <taxon>Actinomycetota</taxon>
        <taxon>Actinomycetes</taxon>
        <taxon>Streptosporangiales</taxon>
        <taxon>Streptosporangiaceae</taxon>
        <taxon>Planobispora</taxon>
    </lineage>
</organism>
<evidence type="ECO:0000256" key="3">
    <source>
        <dbReference type="ARBA" id="ARBA00023125"/>
    </source>
</evidence>
<name>A0A8J3SHN3_9ACTN</name>
<gene>
    <name evidence="7" type="ORF">Psi01_41090</name>
</gene>
<keyword evidence="8" id="KW-1185">Reference proteome</keyword>
<proteinExistence type="inferred from homology"/>
<dbReference type="Gene3D" id="1.25.40.10">
    <property type="entry name" value="Tetratricopeptide repeat domain"/>
    <property type="match status" value="3"/>
</dbReference>
<dbReference type="InterPro" id="IPR016032">
    <property type="entry name" value="Sig_transdc_resp-reg_C-effctor"/>
</dbReference>